<dbReference type="EMBL" id="MHQY01000030">
    <property type="protein sequence ID" value="OHA13312.1"/>
    <property type="molecule type" value="Genomic_DNA"/>
</dbReference>
<protein>
    <recommendedName>
        <fullName evidence="3">Polymerase nucleotidyl transferase domain-containing protein</fullName>
    </recommendedName>
</protein>
<accession>A0A1G2LR16</accession>
<name>A0A1G2LR16_9BACT</name>
<dbReference type="Proteomes" id="UP000177171">
    <property type="component" value="Unassembled WGS sequence"/>
</dbReference>
<dbReference type="SUPFAM" id="SSF81301">
    <property type="entry name" value="Nucleotidyltransferase"/>
    <property type="match status" value="1"/>
</dbReference>
<dbReference type="CDD" id="cd05403">
    <property type="entry name" value="NT_KNTase_like"/>
    <property type="match status" value="1"/>
</dbReference>
<evidence type="ECO:0008006" key="3">
    <source>
        <dbReference type="Google" id="ProtNLM"/>
    </source>
</evidence>
<reference evidence="1 2" key="1">
    <citation type="journal article" date="2016" name="Nat. Commun.">
        <title>Thousands of microbial genomes shed light on interconnected biogeochemical processes in an aquifer system.</title>
        <authorList>
            <person name="Anantharaman K."/>
            <person name="Brown C.T."/>
            <person name="Hug L.A."/>
            <person name="Sharon I."/>
            <person name="Castelle C.J."/>
            <person name="Probst A.J."/>
            <person name="Thomas B.C."/>
            <person name="Singh A."/>
            <person name="Wilkins M.J."/>
            <person name="Karaoz U."/>
            <person name="Brodie E.L."/>
            <person name="Williams K.H."/>
            <person name="Hubbard S.S."/>
            <person name="Banfield J.F."/>
        </authorList>
    </citation>
    <scope>NUCLEOTIDE SEQUENCE [LARGE SCALE GENOMIC DNA]</scope>
</reference>
<sequence>MDNMEEKIPGITIDSKIRLAPDMVITPPPVESLLAQGIESSYWPRKVRENRELDKQVRLRRNLSLKLDALFHRLPRPTADVTLAVDSMEVNGNALTVLYESLAEFFESDKRNARLVLYLPFELLPALTWRPQLPGLAASIERFINAYMRCWKELLGETDVRANFADGNILEPELSPNGQKMVRKAAHLIPILLEKRYISMADVMALVKNSSEEILKNSIADTLPAIAKLGLITDEERGQLPDWAVTDKSANQKNTFANSEEKGRTWFFNLHEEAEFELKKMDMRLARDLERGYPKARALWERIDREEKLISEYANNISKMLAVNSLTAEDAMRYLSPAREMVLRLAAIRGIGKAIELIAENDFKKAALNIGAYENTVRNLCLPNSLEDKEEITSMLSRLFQLGLIDEAYINSFGLVLPKLNASFSDDQERIKAEIREFAPAILLLATDPVAHEFLHPFAIFYGSFLKGYARNNADLDVAVFVKPGIPVIKRKNIQDRLRKIFSHERIKGKIVEYWLEKKNGMLEVRDFTKPDVYLADRTWIHLLFAGIWMGKDNAIKDVYEKLLPGFLYSGGKILEGRDARMLWLGEMEREVLQYRLMHKGYFRLNPREGGIDSDGTDGLDPQSAFWDSGYRRLATILFIKRVFLPQLEENFR</sequence>
<comment type="caution">
    <text evidence="1">The sequence shown here is derived from an EMBL/GenBank/DDBJ whole genome shotgun (WGS) entry which is preliminary data.</text>
</comment>
<organism evidence="1 2">
    <name type="scientific">Candidatus Sungbacteria bacterium RIFCSPLOWO2_12_FULL_41_11</name>
    <dbReference type="NCBI Taxonomy" id="1802286"/>
    <lineage>
        <taxon>Bacteria</taxon>
        <taxon>Candidatus Sungiibacteriota</taxon>
    </lineage>
</organism>
<dbReference type="InterPro" id="IPR043519">
    <property type="entry name" value="NT_sf"/>
</dbReference>
<gene>
    <name evidence="1" type="ORF">A3G49_00685</name>
</gene>
<evidence type="ECO:0000313" key="2">
    <source>
        <dbReference type="Proteomes" id="UP000177171"/>
    </source>
</evidence>
<proteinExistence type="predicted"/>
<evidence type="ECO:0000313" key="1">
    <source>
        <dbReference type="EMBL" id="OHA13312.1"/>
    </source>
</evidence>
<dbReference type="AlphaFoldDB" id="A0A1G2LR16"/>